<name>A0A0W8FUX9_9ZZZZ</name>
<dbReference type="InterPro" id="IPR007172">
    <property type="entry name" value="DUF374"/>
</dbReference>
<proteinExistence type="predicted"/>
<evidence type="ECO:0000259" key="1">
    <source>
        <dbReference type="Pfam" id="PF04028"/>
    </source>
</evidence>
<comment type="caution">
    <text evidence="2">The sequence shown here is derived from an EMBL/GenBank/DDBJ whole genome shotgun (WGS) entry which is preliminary data.</text>
</comment>
<dbReference type="CDD" id="cd07983">
    <property type="entry name" value="LPLAT_DUF374-like"/>
    <property type="match status" value="1"/>
</dbReference>
<dbReference type="AlphaFoldDB" id="A0A0W8FUX9"/>
<reference evidence="2" key="1">
    <citation type="journal article" date="2015" name="Proc. Natl. Acad. Sci. U.S.A.">
        <title>Networks of energetic and metabolic interactions define dynamics in microbial communities.</title>
        <authorList>
            <person name="Embree M."/>
            <person name="Liu J.K."/>
            <person name="Al-Bassam M.M."/>
            <person name="Zengler K."/>
        </authorList>
    </citation>
    <scope>NUCLEOTIDE SEQUENCE</scope>
</reference>
<keyword evidence="2" id="KW-0449">Lipoprotein</keyword>
<gene>
    <name evidence="2" type="ORF">ASZ90_005542</name>
</gene>
<feature type="domain" description="DUF374" evidence="1">
    <location>
        <begin position="68"/>
        <end position="134"/>
    </location>
</feature>
<protein>
    <submittedName>
        <fullName evidence="2">Putative lipoprotein</fullName>
    </submittedName>
</protein>
<evidence type="ECO:0000313" key="2">
    <source>
        <dbReference type="EMBL" id="KUG24668.1"/>
    </source>
</evidence>
<organism evidence="2">
    <name type="scientific">hydrocarbon metagenome</name>
    <dbReference type="NCBI Taxonomy" id="938273"/>
    <lineage>
        <taxon>unclassified sequences</taxon>
        <taxon>metagenomes</taxon>
        <taxon>ecological metagenomes</taxon>
    </lineage>
</organism>
<dbReference type="EMBL" id="LNQE01000838">
    <property type="protein sequence ID" value="KUG24668.1"/>
    <property type="molecule type" value="Genomic_DNA"/>
</dbReference>
<dbReference type="SUPFAM" id="SSF69593">
    <property type="entry name" value="Glycerol-3-phosphate (1)-acyltransferase"/>
    <property type="match status" value="1"/>
</dbReference>
<accession>A0A0W8FUX9</accession>
<sequence>MFKKLRKIAKTKTAGIVLYWIARLYCATLRVKIENESEWSRYLEQGGKVLLCLWHQQFLVSVVFFPKYKKYQPSVMASRSKDGDISSRILAAGGVTPVRGSSSRGGIAALREMIRRINQYRLGAHVLDGPQGPAGVVKLGALAIAAETNAVMVPSVIIADRAWYLRSWDRFMIPKPFSRVTIKFFPKIELPPIMDKDEYEKQRKKLEEIMRPYLHP</sequence>
<dbReference type="Pfam" id="PF04028">
    <property type="entry name" value="DUF374"/>
    <property type="match status" value="1"/>
</dbReference>